<reference evidence="8 9" key="1">
    <citation type="journal article" date="2014" name="Genome Announc.">
        <title>Complete Genome Sequence of Hyphomicrobium nitrativorans Strain NL23, a Denitrifying Bacterium Isolated from Biofilm of a Methanol-Fed Denitrification System Treating Seawater at the Montreal Biodome.</title>
        <authorList>
            <person name="Martineau C."/>
            <person name="Villeneuve C."/>
            <person name="Mauffrey F."/>
            <person name="Villemur R."/>
        </authorList>
    </citation>
    <scope>NUCLEOTIDE SEQUENCE [LARGE SCALE GENOMIC DNA]</scope>
    <source>
        <strain evidence="8">NL23</strain>
    </source>
</reference>
<dbReference type="InterPro" id="IPR002010">
    <property type="entry name" value="T3SS_IM_R"/>
</dbReference>
<feature type="transmembrane region" description="Helical" evidence="7">
    <location>
        <begin position="181"/>
        <end position="202"/>
    </location>
</feature>
<feature type="transmembrane region" description="Helical" evidence="7">
    <location>
        <begin position="79"/>
        <end position="104"/>
    </location>
</feature>
<keyword evidence="6 7" id="KW-0472">Membrane</keyword>
<keyword evidence="4 7" id="KW-0812">Transmembrane</keyword>
<dbReference type="PANTHER" id="PTHR30065:SF1">
    <property type="entry name" value="SURFACE PRESENTATION OF ANTIGENS PROTEIN SPAR"/>
    <property type="match status" value="1"/>
</dbReference>
<evidence type="ECO:0000256" key="2">
    <source>
        <dbReference type="ARBA" id="ARBA00009772"/>
    </source>
</evidence>
<feature type="transmembrane region" description="Helical" evidence="7">
    <location>
        <begin position="125"/>
        <end position="145"/>
    </location>
</feature>
<keyword evidence="8" id="KW-0969">Cilium</keyword>
<dbReference type="RefSeq" id="WP_023786204.1">
    <property type="nucleotide sequence ID" value="NC_022997.1"/>
</dbReference>
<accession>V5SB87</accession>
<keyword evidence="9" id="KW-1185">Reference proteome</keyword>
<keyword evidence="8" id="KW-0282">Flagellum</keyword>
<feature type="transmembrane region" description="Helical" evidence="7">
    <location>
        <begin position="39"/>
        <end position="59"/>
    </location>
</feature>
<name>V5SB87_9HYPH</name>
<dbReference type="GO" id="GO:0006605">
    <property type="term" value="P:protein targeting"/>
    <property type="evidence" value="ECO:0007669"/>
    <property type="project" value="InterPro"/>
</dbReference>
<dbReference type="AlphaFoldDB" id="V5SB87"/>
<gene>
    <name evidence="8" type="ORF">W911_03970</name>
</gene>
<keyword evidence="8" id="KW-0966">Cell projection</keyword>
<protein>
    <submittedName>
        <fullName evidence="8">Flagellar biosynthesis protein FliR</fullName>
    </submittedName>
</protein>
<dbReference type="STRING" id="1029756.W911_03970"/>
<evidence type="ECO:0000256" key="3">
    <source>
        <dbReference type="ARBA" id="ARBA00022475"/>
    </source>
</evidence>
<evidence type="ECO:0000256" key="1">
    <source>
        <dbReference type="ARBA" id="ARBA00004651"/>
    </source>
</evidence>
<feature type="transmembrane region" description="Helical" evidence="7">
    <location>
        <begin position="214"/>
        <end position="242"/>
    </location>
</feature>
<dbReference type="HOGENOM" id="CLU_063626_3_1_5"/>
<evidence type="ECO:0000313" key="9">
    <source>
        <dbReference type="Proteomes" id="UP000018542"/>
    </source>
</evidence>
<dbReference type="GO" id="GO:0005886">
    <property type="term" value="C:plasma membrane"/>
    <property type="evidence" value="ECO:0007669"/>
    <property type="project" value="UniProtKB-SubCell"/>
</dbReference>
<dbReference type="PANTHER" id="PTHR30065">
    <property type="entry name" value="FLAGELLAR BIOSYNTHETIC PROTEIN FLIR"/>
    <property type="match status" value="1"/>
</dbReference>
<dbReference type="PRINTS" id="PR00953">
    <property type="entry name" value="TYPE3IMRPROT"/>
</dbReference>
<sequence length="252" mass="27023">MTTTITSGAVLLTFVVFCRIAGCLMLMPGFGSPRIPFQVRLYIAVSTTLVLAPLIVPVFEADLADAAPPQILQLIASETLVGATIGVMMRVFFLSLQFMGTAAAMLSGFGGMPDNALEESEPAPAVANILTLTATVLLFATGLHMEVLRGLVTSYSVIPVSELFDPRFALGKITDAASDSFFLIAQLTAPFLVFSLIVNFLSGILNKMTPMIPVYFITMPFMVAGGLFILFFTFSEALMLFISGFQSFLENG</sequence>
<evidence type="ECO:0000256" key="7">
    <source>
        <dbReference type="SAM" id="Phobius"/>
    </source>
</evidence>
<evidence type="ECO:0000256" key="5">
    <source>
        <dbReference type="ARBA" id="ARBA00022989"/>
    </source>
</evidence>
<dbReference type="Proteomes" id="UP000018542">
    <property type="component" value="Chromosome"/>
</dbReference>
<comment type="subcellular location">
    <subcellularLocation>
        <location evidence="1">Cell membrane</location>
        <topology evidence="1">Multi-pass membrane protein</topology>
    </subcellularLocation>
</comment>
<organism evidence="8 9">
    <name type="scientific">Hyphomicrobium nitrativorans NL23</name>
    <dbReference type="NCBI Taxonomy" id="1029756"/>
    <lineage>
        <taxon>Bacteria</taxon>
        <taxon>Pseudomonadati</taxon>
        <taxon>Pseudomonadota</taxon>
        <taxon>Alphaproteobacteria</taxon>
        <taxon>Hyphomicrobiales</taxon>
        <taxon>Hyphomicrobiaceae</taxon>
        <taxon>Hyphomicrobium</taxon>
    </lineage>
</organism>
<evidence type="ECO:0000256" key="6">
    <source>
        <dbReference type="ARBA" id="ARBA00023136"/>
    </source>
</evidence>
<proteinExistence type="inferred from homology"/>
<keyword evidence="5 7" id="KW-1133">Transmembrane helix</keyword>
<evidence type="ECO:0000313" key="8">
    <source>
        <dbReference type="EMBL" id="AHB47752.1"/>
    </source>
</evidence>
<evidence type="ECO:0000256" key="4">
    <source>
        <dbReference type="ARBA" id="ARBA00022692"/>
    </source>
</evidence>
<dbReference type="OrthoDB" id="9779817at2"/>
<keyword evidence="3" id="KW-1003">Cell membrane</keyword>
<dbReference type="Pfam" id="PF01311">
    <property type="entry name" value="Bac_export_1"/>
    <property type="match status" value="1"/>
</dbReference>
<dbReference type="KEGG" id="hni:W911_03970"/>
<feature type="transmembrane region" description="Helical" evidence="7">
    <location>
        <begin position="6"/>
        <end position="27"/>
    </location>
</feature>
<comment type="similarity">
    <text evidence="2">Belongs to the FliR/MopE/SpaR family.</text>
</comment>
<dbReference type="PATRIC" id="fig|1029756.8.peg.831"/>
<dbReference type="EMBL" id="CP006912">
    <property type="protein sequence ID" value="AHB47752.1"/>
    <property type="molecule type" value="Genomic_DNA"/>
</dbReference>